<accession>A0A0J6T4S3</accession>
<comment type="caution">
    <text evidence="2">The sequence shown here is derived from an EMBL/GenBank/DDBJ whole genome shotgun (WGS) entry which is preliminary data.</text>
</comment>
<feature type="domain" description="Fungal lipase-type" evidence="1">
    <location>
        <begin position="67"/>
        <end position="207"/>
    </location>
</feature>
<protein>
    <submittedName>
        <fullName evidence="2">Lipase</fullName>
    </submittedName>
</protein>
<dbReference type="PATRIC" id="fig|270351.6.peg.2277"/>
<dbReference type="Proteomes" id="UP000035929">
    <property type="component" value="Unassembled WGS sequence"/>
</dbReference>
<dbReference type="EMBL" id="LABX01000018">
    <property type="protein sequence ID" value="KMO40553.1"/>
    <property type="molecule type" value="Genomic_DNA"/>
</dbReference>
<dbReference type="RefSeq" id="WP_048462222.1">
    <property type="nucleotide sequence ID" value="NZ_LABX01000018.1"/>
</dbReference>
<evidence type="ECO:0000313" key="3">
    <source>
        <dbReference type="Proteomes" id="UP000035929"/>
    </source>
</evidence>
<dbReference type="Pfam" id="PF01764">
    <property type="entry name" value="Lipase_3"/>
    <property type="match status" value="1"/>
</dbReference>
<name>A0A0J6T4S3_9HYPH</name>
<gene>
    <name evidence="2" type="ORF">VP06_02320</name>
</gene>
<sequence length="332" mass="34155">MTFASLDDRVLMTLAGIAYGDPGSIATFLAEAEPTAGWDLVWLAAPPDPPVNFAYLARDPSGGAAVLAIRGTYPDPFSSAYWDDGAEDSPFGDMMAWPSAPGAAISAGTARALATLLALTDASGTTLEAAVAALPAGCALTVTGHSLGGTLAPVLALHLAESDRHRVPAATSYAGMTPGNQAFAALFGPGTSLDGRVRRVFNTLDTVSYGWDRVLETHSFYEPAPRGGPVVAAMLLVTQARLTAGGYDFAPVGEAVALDGVLRPPSVSCELVAYVLENLHQHMPDTYLALLGAPPLPFSIGFGTQVVPRSHPAAARPLSPHPPVVYVAPGAG</sequence>
<dbReference type="InterPro" id="IPR029058">
    <property type="entry name" value="AB_hydrolase_fold"/>
</dbReference>
<dbReference type="OrthoDB" id="5522031at2"/>
<organism evidence="2 3">
    <name type="scientific">Methylobacterium aquaticum</name>
    <dbReference type="NCBI Taxonomy" id="270351"/>
    <lineage>
        <taxon>Bacteria</taxon>
        <taxon>Pseudomonadati</taxon>
        <taxon>Pseudomonadota</taxon>
        <taxon>Alphaproteobacteria</taxon>
        <taxon>Hyphomicrobiales</taxon>
        <taxon>Methylobacteriaceae</taxon>
        <taxon>Methylobacterium</taxon>
    </lineage>
</organism>
<proteinExistence type="predicted"/>
<evidence type="ECO:0000259" key="1">
    <source>
        <dbReference type="Pfam" id="PF01764"/>
    </source>
</evidence>
<dbReference type="InterPro" id="IPR002921">
    <property type="entry name" value="Fungal_lipase-type"/>
</dbReference>
<dbReference type="Gene3D" id="3.40.50.1820">
    <property type="entry name" value="alpha/beta hydrolase"/>
    <property type="match status" value="1"/>
</dbReference>
<dbReference type="SUPFAM" id="SSF53474">
    <property type="entry name" value="alpha/beta-Hydrolases"/>
    <property type="match status" value="1"/>
</dbReference>
<reference evidence="2 3" key="1">
    <citation type="submission" date="2015-03" db="EMBL/GenBank/DDBJ databases">
        <title>Genome sequencing of Methylobacterium aquaticum DSM16371 type strain.</title>
        <authorList>
            <person name="Chaudhry V."/>
            <person name="Patil P.B."/>
        </authorList>
    </citation>
    <scope>NUCLEOTIDE SEQUENCE [LARGE SCALE GENOMIC DNA]</scope>
    <source>
        <strain evidence="2 3">DSM 16371</strain>
    </source>
</reference>
<evidence type="ECO:0000313" key="2">
    <source>
        <dbReference type="EMBL" id="KMO40553.1"/>
    </source>
</evidence>
<dbReference type="AlphaFoldDB" id="A0A0J6T4S3"/>
<dbReference type="GO" id="GO:0006629">
    <property type="term" value="P:lipid metabolic process"/>
    <property type="evidence" value="ECO:0007669"/>
    <property type="project" value="InterPro"/>
</dbReference>